<evidence type="ECO:0000259" key="1">
    <source>
        <dbReference type="PROSITE" id="PS51186"/>
    </source>
</evidence>
<dbReference type="AlphaFoldDB" id="A0A318FVC6"/>
<dbReference type="GO" id="GO:0016747">
    <property type="term" value="F:acyltransferase activity, transferring groups other than amino-acyl groups"/>
    <property type="evidence" value="ECO:0007669"/>
    <property type="project" value="InterPro"/>
</dbReference>
<dbReference type="EMBL" id="QJJG01000006">
    <property type="protein sequence ID" value="PXW46002.1"/>
    <property type="molecule type" value="Genomic_DNA"/>
</dbReference>
<feature type="domain" description="N-acetyltransferase" evidence="1">
    <location>
        <begin position="2"/>
        <end position="149"/>
    </location>
</feature>
<dbReference type="SUPFAM" id="SSF55729">
    <property type="entry name" value="Acyl-CoA N-acyltransferases (Nat)"/>
    <property type="match status" value="1"/>
</dbReference>
<dbReference type="PROSITE" id="PS51186">
    <property type="entry name" value="GNAT"/>
    <property type="match status" value="1"/>
</dbReference>
<name>A0A318FVC6_KLEOX</name>
<dbReference type="InterPro" id="IPR016181">
    <property type="entry name" value="Acyl_CoA_acyltransferase"/>
</dbReference>
<dbReference type="PANTHER" id="PTHR43451:SF1">
    <property type="entry name" value="ACETYLTRANSFERASE"/>
    <property type="match status" value="1"/>
</dbReference>
<comment type="caution">
    <text evidence="2">The sequence shown here is derived from an EMBL/GenBank/DDBJ whole genome shotgun (WGS) entry which is preliminary data.</text>
</comment>
<dbReference type="NCBIfam" id="NF007338">
    <property type="entry name" value="PRK09831.1"/>
    <property type="match status" value="1"/>
</dbReference>
<dbReference type="Gene3D" id="3.40.630.30">
    <property type="match status" value="1"/>
</dbReference>
<sequence>MLKIRPYEVRDFSALCAIFLRAVKETASADYSSRQIAAWAQVDEARWRQKIATSQVLVAVKNESPVGFITAVDDYIDLLFVSPDCSRQGIANALLNALFIQFPERIWTVEASITAKPCFERHGFSVVEKQVVEARGECFLNYLMRRQIVLQ</sequence>
<dbReference type="PANTHER" id="PTHR43451">
    <property type="entry name" value="ACETYLTRANSFERASE (GNAT) FAMILY PROTEIN"/>
    <property type="match status" value="1"/>
</dbReference>
<dbReference type="CDD" id="cd04301">
    <property type="entry name" value="NAT_SF"/>
    <property type="match status" value="1"/>
</dbReference>
<organism evidence="2 3">
    <name type="scientific">Klebsiella oxytoca</name>
    <dbReference type="NCBI Taxonomy" id="571"/>
    <lineage>
        <taxon>Bacteria</taxon>
        <taxon>Pseudomonadati</taxon>
        <taxon>Pseudomonadota</taxon>
        <taxon>Gammaproteobacteria</taxon>
        <taxon>Enterobacterales</taxon>
        <taxon>Enterobacteriaceae</taxon>
        <taxon>Klebsiella/Raoultella group</taxon>
        <taxon>Klebsiella</taxon>
    </lineage>
</organism>
<proteinExistence type="predicted"/>
<dbReference type="InterPro" id="IPR000182">
    <property type="entry name" value="GNAT_dom"/>
</dbReference>
<accession>A0A318FVC6</accession>
<reference evidence="2 3" key="1">
    <citation type="submission" date="2018-05" db="EMBL/GenBank/DDBJ databases">
        <title>Freshwater and sediment microbial communities from various areas in North America, analyzing microbe dynamics in response to fracking.</title>
        <authorList>
            <person name="Lamendella R."/>
        </authorList>
    </citation>
    <scope>NUCLEOTIDE SEQUENCE [LARGE SCALE GENOMIC DNA]</scope>
    <source>
        <strain evidence="2 3">67</strain>
    </source>
</reference>
<dbReference type="InterPro" id="IPR052564">
    <property type="entry name" value="N-acetyltrans/Recomb-assoc"/>
</dbReference>
<evidence type="ECO:0000313" key="2">
    <source>
        <dbReference type="EMBL" id="PXW46002.1"/>
    </source>
</evidence>
<dbReference type="Pfam" id="PF13673">
    <property type="entry name" value="Acetyltransf_10"/>
    <property type="match status" value="1"/>
</dbReference>
<dbReference type="Proteomes" id="UP000247485">
    <property type="component" value="Unassembled WGS sequence"/>
</dbReference>
<keyword evidence="2" id="KW-0808">Transferase</keyword>
<protein>
    <submittedName>
        <fullName evidence="2">Putative acetyltransferase</fullName>
    </submittedName>
</protein>
<evidence type="ECO:0000313" key="3">
    <source>
        <dbReference type="Proteomes" id="UP000247485"/>
    </source>
</evidence>
<gene>
    <name evidence="2" type="ORF">DET57_106250</name>
</gene>